<keyword evidence="5" id="KW-0479">Metal-binding</keyword>
<dbReference type="InterPro" id="IPR015797">
    <property type="entry name" value="NUDIX_hydrolase-like_dom_sf"/>
</dbReference>
<comment type="cofactor">
    <cofactor evidence="1">
        <name>Mg(2+)</name>
        <dbReference type="ChEBI" id="CHEBI:18420"/>
    </cofactor>
</comment>
<dbReference type="EMBL" id="JAPRFR010000001">
    <property type="protein sequence ID" value="MCZ0725909.1"/>
    <property type="molecule type" value="Genomic_DNA"/>
</dbReference>
<dbReference type="InterPro" id="IPR000086">
    <property type="entry name" value="NUDIX_hydrolase_dom"/>
</dbReference>
<dbReference type="EC" id="3.6.1.55" evidence="11"/>
<reference evidence="13" key="1">
    <citation type="submission" date="2022-12" db="EMBL/GenBank/DDBJ databases">
        <title>Description and comparative metabolic analysis of Aerococcus sp. nov., isolated from the feces of a pig.</title>
        <authorList>
            <person name="Chang Y.-H."/>
        </authorList>
    </citation>
    <scope>NUCLEOTIDE SEQUENCE</scope>
    <source>
        <strain evidence="13">YH-aer222</strain>
    </source>
</reference>
<protein>
    <recommendedName>
        <fullName evidence="11">8-oxo-dGTP diphosphatase</fullName>
        <ecNumber evidence="11">3.6.1.55</ecNumber>
    </recommendedName>
</protein>
<dbReference type="GO" id="GO:0006260">
    <property type="term" value="P:DNA replication"/>
    <property type="evidence" value="ECO:0007669"/>
    <property type="project" value="UniProtKB-KW"/>
</dbReference>
<evidence type="ECO:0000256" key="11">
    <source>
        <dbReference type="ARBA" id="ARBA00038905"/>
    </source>
</evidence>
<evidence type="ECO:0000313" key="13">
    <source>
        <dbReference type="EMBL" id="MCZ0725909.1"/>
    </source>
</evidence>
<dbReference type="PANTHER" id="PTHR47707:SF1">
    <property type="entry name" value="NUDIX HYDROLASE FAMILY PROTEIN"/>
    <property type="match status" value="1"/>
</dbReference>
<keyword evidence="3" id="KW-0515">Mutator protein</keyword>
<sequence length="132" mass="14877">MRKEVKVVGAIIVQDEKILCAQRGPGRSLANYWEFPGGKIEQGESPRQALLRELDEELKIKVSVSPSAFDTTVYDYDFARINLTTFVCELETGVPTLTEHVAIKWLPAHSLDQLEWAPADRPAVKKLMHESL</sequence>
<evidence type="ECO:0000256" key="10">
    <source>
        <dbReference type="ARBA" id="ARBA00035861"/>
    </source>
</evidence>
<evidence type="ECO:0000313" key="14">
    <source>
        <dbReference type="Proteomes" id="UP001146670"/>
    </source>
</evidence>
<evidence type="ECO:0000256" key="8">
    <source>
        <dbReference type="ARBA" id="ARBA00022842"/>
    </source>
</evidence>
<evidence type="ECO:0000256" key="1">
    <source>
        <dbReference type="ARBA" id="ARBA00001946"/>
    </source>
</evidence>
<dbReference type="GO" id="GO:0008413">
    <property type="term" value="F:8-oxo-7,8-dihydroguanosine triphosphate pyrophosphatase activity"/>
    <property type="evidence" value="ECO:0007669"/>
    <property type="project" value="TreeGrafter"/>
</dbReference>
<evidence type="ECO:0000256" key="5">
    <source>
        <dbReference type="ARBA" id="ARBA00022723"/>
    </source>
</evidence>
<dbReference type="GO" id="GO:0044715">
    <property type="term" value="F:8-oxo-dGDP phosphatase activity"/>
    <property type="evidence" value="ECO:0007669"/>
    <property type="project" value="TreeGrafter"/>
</dbReference>
<dbReference type="InterPro" id="IPR047127">
    <property type="entry name" value="MutT-like"/>
</dbReference>
<accession>A0A9X3JGT8</accession>
<name>A0A9X3JGT8_9LACT</name>
<evidence type="ECO:0000256" key="2">
    <source>
        <dbReference type="ARBA" id="ARBA00005582"/>
    </source>
</evidence>
<evidence type="ECO:0000256" key="3">
    <source>
        <dbReference type="ARBA" id="ARBA00022457"/>
    </source>
</evidence>
<gene>
    <name evidence="13" type="ORF">OW157_04905</name>
</gene>
<dbReference type="CDD" id="cd03425">
    <property type="entry name" value="NUDIX_MutT_NudA_like"/>
    <property type="match status" value="1"/>
</dbReference>
<evidence type="ECO:0000256" key="7">
    <source>
        <dbReference type="ARBA" id="ARBA00022801"/>
    </source>
</evidence>
<dbReference type="Pfam" id="PF00293">
    <property type="entry name" value="NUDIX"/>
    <property type="match status" value="1"/>
</dbReference>
<dbReference type="RefSeq" id="WP_268752215.1">
    <property type="nucleotide sequence ID" value="NZ_JAPRFQ010000001.1"/>
</dbReference>
<dbReference type="GO" id="GO:0035539">
    <property type="term" value="F:8-oxo-7,8-dihydrodeoxyguanosine triphosphate pyrophosphatase activity"/>
    <property type="evidence" value="ECO:0007669"/>
    <property type="project" value="UniProtKB-EC"/>
</dbReference>
<dbReference type="Gene3D" id="3.90.79.10">
    <property type="entry name" value="Nucleoside Triphosphate Pyrophosphohydrolase"/>
    <property type="match status" value="1"/>
</dbReference>
<dbReference type="SUPFAM" id="SSF55811">
    <property type="entry name" value="Nudix"/>
    <property type="match status" value="1"/>
</dbReference>
<organism evidence="13 14">
    <name type="scientific">Aerococcus kribbianus</name>
    <dbReference type="NCBI Taxonomy" id="2999064"/>
    <lineage>
        <taxon>Bacteria</taxon>
        <taxon>Bacillati</taxon>
        <taxon>Bacillota</taxon>
        <taxon>Bacilli</taxon>
        <taxon>Lactobacillales</taxon>
        <taxon>Aerococcaceae</taxon>
        <taxon>Aerococcus</taxon>
    </lineage>
</organism>
<evidence type="ECO:0000256" key="6">
    <source>
        <dbReference type="ARBA" id="ARBA00022763"/>
    </source>
</evidence>
<keyword evidence="4" id="KW-0235">DNA replication</keyword>
<keyword evidence="14" id="KW-1185">Reference proteome</keyword>
<feature type="domain" description="Nudix hydrolase" evidence="12">
    <location>
        <begin position="3"/>
        <end position="128"/>
    </location>
</feature>
<evidence type="ECO:0000259" key="12">
    <source>
        <dbReference type="PROSITE" id="PS51462"/>
    </source>
</evidence>
<keyword evidence="9" id="KW-0234">DNA repair</keyword>
<dbReference type="PROSITE" id="PS51462">
    <property type="entry name" value="NUDIX"/>
    <property type="match status" value="1"/>
</dbReference>
<dbReference type="AlphaFoldDB" id="A0A9X3JGT8"/>
<dbReference type="GO" id="GO:0044716">
    <property type="term" value="F:8-oxo-GDP phosphatase activity"/>
    <property type="evidence" value="ECO:0007669"/>
    <property type="project" value="TreeGrafter"/>
</dbReference>
<keyword evidence="6" id="KW-0227">DNA damage</keyword>
<keyword evidence="8" id="KW-0460">Magnesium</keyword>
<dbReference type="InterPro" id="IPR020476">
    <property type="entry name" value="Nudix_hydrolase"/>
</dbReference>
<dbReference type="GO" id="GO:0006281">
    <property type="term" value="P:DNA repair"/>
    <property type="evidence" value="ECO:0007669"/>
    <property type="project" value="UniProtKB-KW"/>
</dbReference>
<evidence type="ECO:0000256" key="9">
    <source>
        <dbReference type="ARBA" id="ARBA00023204"/>
    </source>
</evidence>
<comment type="caution">
    <text evidence="13">The sequence shown here is derived from an EMBL/GenBank/DDBJ whole genome shotgun (WGS) entry which is preliminary data.</text>
</comment>
<evidence type="ECO:0000256" key="4">
    <source>
        <dbReference type="ARBA" id="ARBA00022705"/>
    </source>
</evidence>
<dbReference type="PRINTS" id="PR00502">
    <property type="entry name" value="NUDIXFAMILY"/>
</dbReference>
<dbReference type="PANTHER" id="PTHR47707">
    <property type="entry name" value="8-OXO-DGTP DIPHOSPHATASE"/>
    <property type="match status" value="1"/>
</dbReference>
<keyword evidence="7" id="KW-0378">Hydrolase</keyword>
<dbReference type="GO" id="GO:0046872">
    <property type="term" value="F:metal ion binding"/>
    <property type="evidence" value="ECO:0007669"/>
    <property type="project" value="UniProtKB-KW"/>
</dbReference>
<comment type="similarity">
    <text evidence="2">Belongs to the Nudix hydrolase family.</text>
</comment>
<dbReference type="Proteomes" id="UP001146670">
    <property type="component" value="Unassembled WGS sequence"/>
</dbReference>
<proteinExistence type="inferred from homology"/>
<comment type="catalytic activity">
    <reaction evidence="10">
        <text>8-oxo-dGTP + H2O = 8-oxo-dGMP + diphosphate + H(+)</text>
        <dbReference type="Rhea" id="RHEA:31575"/>
        <dbReference type="ChEBI" id="CHEBI:15377"/>
        <dbReference type="ChEBI" id="CHEBI:15378"/>
        <dbReference type="ChEBI" id="CHEBI:33019"/>
        <dbReference type="ChEBI" id="CHEBI:63224"/>
        <dbReference type="ChEBI" id="CHEBI:77896"/>
        <dbReference type="EC" id="3.6.1.55"/>
    </reaction>
</comment>